<dbReference type="GO" id="GO:0008218">
    <property type="term" value="P:bioluminescence"/>
    <property type="evidence" value="ECO:0007669"/>
    <property type="project" value="InterPro"/>
</dbReference>
<sequence>MKYQAILGMPPFGVPQSEKERLLLPYLSLLTEKHRECCPEYGRVLKILGYSREKAGKIEKLEQIPMIPVSLFKGGGLKSVPALEIFKTVQSSGTTGQMRSEIVLDKNTAADQQKTLSAVAGAFIGRGRFPLLIVDSPEVLKNRELFSARGAGILGFSIFGTERFYALNSDMSLNLDGIQEFLERHRGEPVLLFGFTFMIWKYFYQALYRGKMRLEIENGCLIHGGGWKKLKNEAVTEQEFKEALKRQTGIGRVHNYYGMAEQTGSIYMECECGHLHAASYSEVIMRRSLDFSVCDIGEKGLLQVISPAAQSYPGHSLLTEDEGIILGIDDCPCKRKGKYFKVTGRADGAEIRGCSDTYEN</sequence>
<evidence type="ECO:0000259" key="1">
    <source>
        <dbReference type="Pfam" id="PF04443"/>
    </source>
</evidence>
<dbReference type="InterPro" id="IPR042099">
    <property type="entry name" value="ANL_N_sf"/>
</dbReference>
<dbReference type="Gene3D" id="3.40.50.12780">
    <property type="entry name" value="N-terminal domain of ligase-like"/>
    <property type="match status" value="1"/>
</dbReference>
<dbReference type="GO" id="GO:0047474">
    <property type="term" value="F:long-chain fatty acid--protein ligase activity"/>
    <property type="evidence" value="ECO:0007669"/>
    <property type="project" value="InterPro"/>
</dbReference>
<dbReference type="Pfam" id="PF04443">
    <property type="entry name" value="LuxE"/>
    <property type="match status" value="1"/>
</dbReference>
<gene>
    <name evidence="2" type="ORF">CSLFYP84_01684</name>
</gene>
<reference evidence="2" key="1">
    <citation type="submission" date="2019-11" db="EMBL/GenBank/DDBJ databases">
        <authorList>
            <person name="Feng L."/>
        </authorList>
    </citation>
    <scope>NUCLEOTIDE SEQUENCE</scope>
    <source>
        <strain evidence="2">CsymbiosumLFYP84</strain>
    </source>
</reference>
<evidence type="ECO:0000313" key="2">
    <source>
        <dbReference type="EMBL" id="VYU24654.1"/>
    </source>
</evidence>
<feature type="domain" description="Acyl-protein synthetase LuxE" evidence="1">
    <location>
        <begin position="6"/>
        <end position="357"/>
    </location>
</feature>
<accession>A0A6N3D9X7</accession>
<protein>
    <submittedName>
        <fullName evidence="2">Acyl-protein synthetase, LuxE</fullName>
    </submittedName>
</protein>
<dbReference type="RefSeq" id="WP_156684496.1">
    <property type="nucleotide sequence ID" value="NZ_CACRUA010000021.1"/>
</dbReference>
<dbReference type="InterPro" id="IPR007534">
    <property type="entry name" value="LuxE"/>
</dbReference>
<name>A0A6N3D9X7_CLOSY</name>
<dbReference type="EMBL" id="CACRUA010000021">
    <property type="protein sequence ID" value="VYU24654.1"/>
    <property type="molecule type" value="Genomic_DNA"/>
</dbReference>
<proteinExistence type="predicted"/>
<organism evidence="2">
    <name type="scientific">Clostridium symbiosum</name>
    <name type="common">Bacteroides symbiosus</name>
    <dbReference type="NCBI Taxonomy" id="1512"/>
    <lineage>
        <taxon>Bacteria</taxon>
        <taxon>Bacillati</taxon>
        <taxon>Bacillota</taxon>
        <taxon>Clostridia</taxon>
        <taxon>Lachnospirales</taxon>
        <taxon>Lachnospiraceae</taxon>
        <taxon>Otoolea</taxon>
    </lineage>
</organism>
<dbReference type="AlphaFoldDB" id="A0A6N3D9X7"/>